<accession>A0A484LJN6</accession>
<dbReference type="SUPFAM" id="SSF57756">
    <property type="entry name" value="Retrovirus zinc finger-like domains"/>
    <property type="match status" value="1"/>
</dbReference>
<feature type="region of interest" description="Disordered" evidence="3">
    <location>
        <begin position="800"/>
        <end position="853"/>
    </location>
</feature>
<keyword evidence="1" id="KW-0479">Metal-binding</keyword>
<protein>
    <recommendedName>
        <fullName evidence="4">CCHC-type domain-containing protein</fullName>
    </recommendedName>
</protein>
<dbReference type="InterPro" id="IPR001878">
    <property type="entry name" value="Znf_CCHC"/>
</dbReference>
<dbReference type="Pfam" id="PF04195">
    <property type="entry name" value="Transposase_28"/>
    <property type="match status" value="1"/>
</dbReference>
<dbReference type="PROSITE" id="PS50158">
    <property type="entry name" value="ZF_CCHC"/>
    <property type="match status" value="1"/>
</dbReference>
<reference evidence="5 6" key="1">
    <citation type="submission" date="2018-04" db="EMBL/GenBank/DDBJ databases">
        <authorList>
            <person name="Vogel A."/>
        </authorList>
    </citation>
    <scope>NUCLEOTIDE SEQUENCE [LARGE SCALE GENOMIC DNA]</scope>
</reference>
<evidence type="ECO:0000313" key="6">
    <source>
        <dbReference type="Proteomes" id="UP000595140"/>
    </source>
</evidence>
<feature type="region of interest" description="Disordered" evidence="3">
    <location>
        <begin position="1179"/>
        <end position="1229"/>
    </location>
</feature>
<feature type="domain" description="CCHC-type" evidence="4">
    <location>
        <begin position="171"/>
        <end position="187"/>
    </location>
</feature>
<dbReference type="Pfam" id="PF00098">
    <property type="entry name" value="zf-CCHC"/>
    <property type="match status" value="1"/>
</dbReference>
<feature type="compositionally biased region" description="Basic and acidic residues" evidence="3">
    <location>
        <begin position="146"/>
        <end position="157"/>
    </location>
</feature>
<feature type="region of interest" description="Disordered" evidence="3">
    <location>
        <begin position="534"/>
        <end position="564"/>
    </location>
</feature>
<evidence type="ECO:0000313" key="5">
    <source>
        <dbReference type="EMBL" id="VFQ76692.1"/>
    </source>
</evidence>
<evidence type="ECO:0000256" key="2">
    <source>
        <dbReference type="SAM" id="Coils"/>
    </source>
</evidence>
<dbReference type="SMART" id="SM00343">
    <property type="entry name" value="ZnF_C2HC"/>
    <property type="match status" value="1"/>
</dbReference>
<gene>
    <name evidence="5" type="ORF">CCAM_LOCUS18468</name>
</gene>
<dbReference type="GO" id="GO:0008270">
    <property type="term" value="F:zinc ion binding"/>
    <property type="evidence" value="ECO:0007669"/>
    <property type="project" value="UniProtKB-KW"/>
</dbReference>
<evidence type="ECO:0000256" key="3">
    <source>
        <dbReference type="SAM" id="MobiDB-lite"/>
    </source>
</evidence>
<feature type="coiled-coil region" evidence="2">
    <location>
        <begin position="1006"/>
        <end position="1089"/>
    </location>
</feature>
<keyword evidence="2" id="KW-0175">Coiled coil</keyword>
<organism evidence="5 6">
    <name type="scientific">Cuscuta campestris</name>
    <dbReference type="NCBI Taxonomy" id="132261"/>
    <lineage>
        <taxon>Eukaryota</taxon>
        <taxon>Viridiplantae</taxon>
        <taxon>Streptophyta</taxon>
        <taxon>Embryophyta</taxon>
        <taxon>Tracheophyta</taxon>
        <taxon>Spermatophyta</taxon>
        <taxon>Magnoliopsida</taxon>
        <taxon>eudicotyledons</taxon>
        <taxon>Gunneridae</taxon>
        <taxon>Pentapetalae</taxon>
        <taxon>asterids</taxon>
        <taxon>lamiids</taxon>
        <taxon>Solanales</taxon>
        <taxon>Convolvulaceae</taxon>
        <taxon>Cuscuteae</taxon>
        <taxon>Cuscuta</taxon>
        <taxon>Cuscuta subgen. Grammica</taxon>
        <taxon>Cuscuta sect. Cleistogrammica</taxon>
    </lineage>
</organism>
<dbReference type="PANTHER" id="PTHR47592">
    <property type="entry name" value="PBF68 PROTEIN"/>
    <property type="match status" value="1"/>
</dbReference>
<dbReference type="InterPro" id="IPR007321">
    <property type="entry name" value="Transposase_28"/>
</dbReference>
<dbReference type="AlphaFoldDB" id="A0A484LJN6"/>
<keyword evidence="6" id="KW-1185">Reference proteome</keyword>
<feature type="region of interest" description="Disordered" evidence="3">
    <location>
        <begin position="134"/>
        <end position="162"/>
    </location>
</feature>
<feature type="region of interest" description="Disordered" evidence="3">
    <location>
        <begin position="186"/>
        <end position="205"/>
    </location>
</feature>
<dbReference type="GO" id="GO:0003676">
    <property type="term" value="F:nucleic acid binding"/>
    <property type="evidence" value="ECO:0007669"/>
    <property type="project" value="InterPro"/>
</dbReference>
<dbReference type="Pfam" id="PF14223">
    <property type="entry name" value="Retrotran_gag_2"/>
    <property type="match status" value="1"/>
</dbReference>
<feature type="region of interest" description="Disordered" evidence="3">
    <location>
        <begin position="867"/>
        <end position="943"/>
    </location>
</feature>
<sequence>MATSTICLCLANNTLREVLGLTDPVDIWDKLESWYKSKSLTSRLYLKKRLFGLKMAEEANFNGHLDEFNKITTELESIDVKIEEEDKALLLLASLPSSFDNIVTTLLFGKETLKFDEVVAALLMNETRRGGNGLSNDGQALVAKGAGRERGRSKERGGVSQRFKSSSKSFRCYYCDEEGHFKRDCPKRRKEKKDGKTPVTAIAESSNQASEEDLFLATAKSLGKSEWILDSGCSFHISSVKEQFDTYQTCDGRAVKMANGARSKIVGVGTVQVRMFDGVVRTLTGVKHVWSAAARGRGRALDLPSEASGWKAGRGCSEDDQPCWGRVRSTAEAIFASLCPGFAKWALAKLGWAVFLLGWTPPFPGIHHESPTSSVERRVPRCPSRVLTRVGECPTGQIYTCPFNSEKKRHVSSQLCLFIKSGRISLMYKIGNSPNVLHFRHFCAAALPALPSILLNFSAQSPPPSQHHLKVSSLLPALMTSSDSNPSTPAVDPAVVCFEEMYRQNPSLRPDGLMGGIDHSRVLSAVPLRTSVTVASSSQAAPSKKKKKKTKTVQRKNPRSLPVTALETGPITNTGCLLLDIDFDEALRFVGDGYVVRRPHTTNHVFSVTCPDAEVRVHVASMRYGLRFPPHDLIVQFLNFYNLLPGQLSPHSYYCFSIFLIKCHQRGVPWSLDLFHYMFKISKVGALEGNSYAVVSSQAECGMAVFPSSLKLWKAKFVFISGFPGGRHPFQARFPACHTFIRHPRPRATPELCAHMQKLLEDCRPKPPHVYTICTEKNLAGVGMLFSLERQFELTEAMLGGRPKHGLEESAPRSEDLESEGEEVEDDEEVESDKESEQPSYSEGIADAGEMNPVDVIRKARLLARNRSRGEEVQQKTPSEDASGSIVPVPNLEAAPTRNQRKRKVIQVEDEDNASEQDMASNQGPLSKRPADRLDGKCPTSFEKADGDVHAEAEVASLTAVLKDEDEILSSLQKLVDGFHKKVSAKLSSISNRRAGPEFSSGVDYLASVETELSRLRKLAETEHEQAAELEMQAVAKSEEVVRLQGLLKESEESASQLTASMSELEGRLRQSEGRISELDIELAEALSAQRSVETERDRLLVEKEQVVAEKERAIPDFLQSPSFKEACLERMSAYYADWLKTEAGTEKMGVEGTKWFESGVYHGIQLVLRQVRRVDPSFPPPGVEIPEMHDPNLNDELGENPDYLGTPEHEDTGADKDVGEEPLSDVLP</sequence>
<dbReference type="EMBL" id="OOIL02001568">
    <property type="protein sequence ID" value="VFQ76692.1"/>
    <property type="molecule type" value="Genomic_DNA"/>
</dbReference>
<feature type="compositionally biased region" description="Acidic residues" evidence="3">
    <location>
        <begin position="817"/>
        <end position="834"/>
    </location>
</feature>
<proteinExistence type="predicted"/>
<dbReference type="Gene3D" id="4.10.60.10">
    <property type="entry name" value="Zinc finger, CCHC-type"/>
    <property type="match status" value="1"/>
</dbReference>
<dbReference type="PANTHER" id="PTHR47592:SF27">
    <property type="entry name" value="OS08G0421700 PROTEIN"/>
    <property type="match status" value="1"/>
</dbReference>
<keyword evidence="1" id="KW-0862">Zinc</keyword>
<dbReference type="Pfam" id="PF22936">
    <property type="entry name" value="Pol_BBD"/>
    <property type="match status" value="1"/>
</dbReference>
<feature type="compositionally biased region" description="Basic and acidic residues" evidence="3">
    <location>
        <begin position="805"/>
        <end position="816"/>
    </location>
</feature>
<keyword evidence="1" id="KW-0863">Zinc-finger</keyword>
<feature type="compositionally biased region" description="Polar residues" evidence="3">
    <location>
        <begin position="916"/>
        <end position="925"/>
    </location>
</feature>
<dbReference type="InterPro" id="IPR036875">
    <property type="entry name" value="Znf_CCHC_sf"/>
</dbReference>
<evidence type="ECO:0000256" key="1">
    <source>
        <dbReference type="PROSITE-ProRule" id="PRU00047"/>
    </source>
</evidence>
<name>A0A484LJN6_9ASTE</name>
<feature type="compositionally biased region" description="Basic and acidic residues" evidence="3">
    <location>
        <begin position="1208"/>
        <end position="1220"/>
    </location>
</feature>
<dbReference type="InterPro" id="IPR054722">
    <property type="entry name" value="PolX-like_BBD"/>
</dbReference>
<dbReference type="Proteomes" id="UP000595140">
    <property type="component" value="Unassembled WGS sequence"/>
</dbReference>
<feature type="compositionally biased region" description="Basic residues" evidence="3">
    <location>
        <begin position="543"/>
        <end position="558"/>
    </location>
</feature>
<evidence type="ECO:0000259" key="4">
    <source>
        <dbReference type="PROSITE" id="PS50158"/>
    </source>
</evidence>